<keyword evidence="8" id="KW-1185">Reference proteome</keyword>
<keyword evidence="4 5" id="KW-0472">Membrane</keyword>
<keyword evidence="3 5" id="KW-1133">Transmembrane helix</keyword>
<dbReference type="Proteomes" id="UP001204953">
    <property type="component" value="Unassembled WGS sequence"/>
</dbReference>
<dbReference type="GO" id="GO:0015035">
    <property type="term" value="F:protein-disulfide reductase activity"/>
    <property type="evidence" value="ECO:0007669"/>
    <property type="project" value="InterPro"/>
</dbReference>
<dbReference type="AlphaFoldDB" id="A0AAE3GS56"/>
<comment type="caution">
    <text evidence="7">The sequence shown here is derived from an EMBL/GenBank/DDBJ whole genome shotgun (WGS) entry which is preliminary data.</text>
</comment>
<feature type="transmembrane region" description="Helical" evidence="5">
    <location>
        <begin position="76"/>
        <end position="96"/>
    </location>
</feature>
<dbReference type="GO" id="GO:0012505">
    <property type="term" value="C:endomembrane system"/>
    <property type="evidence" value="ECO:0007669"/>
    <property type="project" value="UniProtKB-SubCell"/>
</dbReference>
<dbReference type="PANTHER" id="PTHR39535:SF2">
    <property type="entry name" value="HTTM DOMAIN-CONTAINING PROTEIN"/>
    <property type="match status" value="1"/>
</dbReference>
<evidence type="ECO:0000256" key="2">
    <source>
        <dbReference type="ARBA" id="ARBA00022692"/>
    </source>
</evidence>
<evidence type="ECO:0000313" key="7">
    <source>
        <dbReference type="EMBL" id="MCP2728967.1"/>
    </source>
</evidence>
<organism evidence="7 8">
    <name type="scientific">Limnofasciculus baicalensis BBK-W-15</name>
    <dbReference type="NCBI Taxonomy" id="2699891"/>
    <lineage>
        <taxon>Bacteria</taxon>
        <taxon>Bacillati</taxon>
        <taxon>Cyanobacteriota</taxon>
        <taxon>Cyanophyceae</taxon>
        <taxon>Coleofasciculales</taxon>
        <taxon>Coleofasciculaceae</taxon>
        <taxon>Limnofasciculus</taxon>
        <taxon>Limnofasciculus baicalensis</taxon>
    </lineage>
</organism>
<evidence type="ECO:0000256" key="1">
    <source>
        <dbReference type="ARBA" id="ARBA00004127"/>
    </source>
</evidence>
<reference evidence="7" key="1">
    <citation type="submission" date="2022-06" db="EMBL/GenBank/DDBJ databases">
        <title>New cyanobacteria of genus Symplocastrum in benthos of Lake Baikal.</title>
        <authorList>
            <person name="Sorokovikova E."/>
            <person name="Tikhonova I."/>
            <person name="Krasnopeev A."/>
            <person name="Evseev P."/>
            <person name="Gladkikh A."/>
            <person name="Belykh O."/>
        </authorList>
    </citation>
    <scope>NUCLEOTIDE SEQUENCE</scope>
    <source>
        <strain evidence="7">BBK-W-15</strain>
    </source>
</reference>
<feature type="transmembrane region" description="Helical" evidence="5">
    <location>
        <begin position="21"/>
        <end position="39"/>
    </location>
</feature>
<proteinExistence type="predicted"/>
<evidence type="ECO:0000256" key="3">
    <source>
        <dbReference type="ARBA" id="ARBA00022989"/>
    </source>
</evidence>
<feature type="transmembrane region" description="Helical" evidence="5">
    <location>
        <begin position="252"/>
        <end position="282"/>
    </location>
</feature>
<protein>
    <submittedName>
        <fullName evidence="7">DCC1-like thiol-disulfide oxidoreductase family protein</fullName>
    </submittedName>
</protein>
<accession>A0AAE3GS56</accession>
<evidence type="ECO:0000259" key="6">
    <source>
        <dbReference type="SMART" id="SM00752"/>
    </source>
</evidence>
<dbReference type="EMBL" id="JAMZMM010000085">
    <property type="protein sequence ID" value="MCP2728967.1"/>
    <property type="molecule type" value="Genomic_DNA"/>
</dbReference>
<dbReference type="InterPro" id="IPR007263">
    <property type="entry name" value="DCC1-like"/>
</dbReference>
<name>A0AAE3GS56_9CYAN</name>
<dbReference type="Pfam" id="PF04134">
    <property type="entry name" value="DCC1-like"/>
    <property type="match status" value="1"/>
</dbReference>
<feature type="domain" description="HTTM-like" evidence="6">
    <location>
        <begin position="12"/>
        <end position="287"/>
    </location>
</feature>
<feature type="transmembrane region" description="Helical" evidence="5">
    <location>
        <begin position="161"/>
        <end position="182"/>
    </location>
</feature>
<comment type="subcellular location">
    <subcellularLocation>
        <location evidence="1">Endomembrane system</location>
        <topology evidence="1">Multi-pass membrane protein</topology>
    </subcellularLocation>
</comment>
<gene>
    <name evidence="7" type="ORF">NJ959_10920</name>
</gene>
<dbReference type="InterPro" id="IPR011020">
    <property type="entry name" value="HTTM-like"/>
</dbReference>
<dbReference type="SMART" id="SM00752">
    <property type="entry name" value="HTTM"/>
    <property type="match status" value="1"/>
</dbReference>
<feature type="transmembrane region" description="Helical" evidence="5">
    <location>
        <begin position="219"/>
        <end position="240"/>
    </location>
</feature>
<keyword evidence="2 5" id="KW-0812">Transmembrane</keyword>
<dbReference type="InterPro" id="IPR052964">
    <property type="entry name" value="Sporulation_signal_mat"/>
</dbReference>
<sequence length="619" mass="70440">MMIKWGGKLEEVFGFDLRSLAAFRIGLALILMADLRIRFGDIQALYSDEGVLPRTALKGIVNPLHWSIHAISGEPFVQTILFFLAFLMALGLLVGYRTRLATIASWALLISLHNRNPLLQFAGDDMLRALMFWAMFLPLGACYSIESALNSSPDPLPKRVLSGATLALSLQVYYIYVFSAGYKTTSTIWWPDLSAVYYALSFDQYAAPLGQLLLNFKPLLPLSTFFTLVLEWIGPLFLFVPVATTFFRTATIITFILLHVGFGLTLHIGLFPALGIFTWLVFIPSDVWDGIFQRIYTPERAGLRINYDRDCGFCKKVVHFLKTILILPKTPLLQCQEDPSIFADMEEKNSWVIVDWQENRYFKWEGIAYVVSLSPLFGFLAPILRLPPLMAVGTKVYETIASNRRMAGNFTKPFKYRPIEIRPFKLMDVVTLLLLAYITVWNFKNLVELTTSRGTVTSGIIKSSEGIFKSKTLNSIDWVSRVLRVDQSWSIFAPAPPRDDGWYVVVTKLKDGSEVDILRNGAAVNWDKPSIQVRNSIYPNMQWRTYFINLNRSIGKNIIPYYGEYLCRDWNGQHQGAKEVESFEIYFMSERTVPPGETQNVEKISIFQQSCSQDSQPPQ</sequence>
<dbReference type="PANTHER" id="PTHR39535">
    <property type="entry name" value="SPORULATION-DELAYING PROTEIN SDPB"/>
    <property type="match status" value="1"/>
</dbReference>
<evidence type="ECO:0000313" key="8">
    <source>
        <dbReference type="Proteomes" id="UP001204953"/>
    </source>
</evidence>
<dbReference type="RefSeq" id="WP_254011756.1">
    <property type="nucleotide sequence ID" value="NZ_JAMZMM010000085.1"/>
</dbReference>
<evidence type="ECO:0000256" key="5">
    <source>
        <dbReference type="SAM" id="Phobius"/>
    </source>
</evidence>
<feature type="transmembrane region" description="Helical" evidence="5">
    <location>
        <begin position="129"/>
        <end position="149"/>
    </location>
</feature>
<evidence type="ECO:0000256" key="4">
    <source>
        <dbReference type="ARBA" id="ARBA00023136"/>
    </source>
</evidence>